<dbReference type="AlphaFoldDB" id="A0A8J8NPA0"/>
<feature type="region of interest" description="Disordered" evidence="1">
    <location>
        <begin position="437"/>
        <end position="462"/>
    </location>
</feature>
<reference evidence="3" key="1">
    <citation type="submission" date="2019-06" db="EMBL/GenBank/DDBJ databases">
        <authorList>
            <person name="Zheng W."/>
        </authorList>
    </citation>
    <scope>NUCLEOTIDE SEQUENCE</scope>
    <source>
        <strain evidence="3">QDHG01</strain>
    </source>
</reference>
<feature type="transmembrane region" description="Helical" evidence="2">
    <location>
        <begin position="63"/>
        <end position="88"/>
    </location>
</feature>
<dbReference type="Proteomes" id="UP000785679">
    <property type="component" value="Unassembled WGS sequence"/>
</dbReference>
<name>A0A8J8NPA0_HALGN</name>
<keyword evidence="2" id="KW-0812">Transmembrane</keyword>
<proteinExistence type="predicted"/>
<keyword evidence="4" id="KW-1185">Reference proteome</keyword>
<evidence type="ECO:0000313" key="3">
    <source>
        <dbReference type="EMBL" id="TNV78987.1"/>
    </source>
</evidence>
<accession>A0A8J8NPA0</accession>
<dbReference type="EMBL" id="RRYP01009554">
    <property type="protein sequence ID" value="TNV78987.1"/>
    <property type="molecule type" value="Genomic_DNA"/>
</dbReference>
<evidence type="ECO:0000256" key="2">
    <source>
        <dbReference type="SAM" id="Phobius"/>
    </source>
</evidence>
<evidence type="ECO:0000313" key="4">
    <source>
        <dbReference type="Proteomes" id="UP000785679"/>
    </source>
</evidence>
<evidence type="ECO:0008006" key="5">
    <source>
        <dbReference type="Google" id="ProtNLM"/>
    </source>
</evidence>
<gene>
    <name evidence="3" type="ORF">FGO68_gene10188</name>
</gene>
<keyword evidence="2" id="KW-0472">Membrane</keyword>
<protein>
    <recommendedName>
        <fullName evidence="5">Transmembrane protein</fullName>
    </recommendedName>
</protein>
<sequence>MDSHSLFRSQSSTILPLKSVPSINGTPPVKKQKTLKKRCKRCLKSISVGPLENGLYFRRKQQYFSVCSGLFTLLGGLALVGIAISVLINILQRKLQNPEITFQDFNLLSFNLPLAYFLDQTQLNFKVRANDYWDEIPQQLTCRQFAFELKYMEPVSVAVNGVEIACRENDWGELEYGVVRGTELETMIIENTQYFSLSIHFLGTPPPSPSHSKLYLSYTGKDVFFSGLDVQTLPYKSKDLPFGYFYKTQIAPFWIKDVRNVWQIGFPHVEYKDIMAFHFEGGTPYYSDEYPELKGLAVKALFKYNNDNNPFMVAALNYPTVIGGLTTIGGYVKIFGLLKIALYFYNKRSFEHRIFRQYKPQIAELCLIQQNEQQTTKGNPIQSFLRKRGQTELDMKALRDLLSYEMLIKLVIDYLNVKKIERQTAKRLERTKSRVMRQRLESNDDEENNRAVSTSNFQHNTD</sequence>
<organism evidence="3 4">
    <name type="scientific">Halteria grandinella</name>
    <dbReference type="NCBI Taxonomy" id="5974"/>
    <lineage>
        <taxon>Eukaryota</taxon>
        <taxon>Sar</taxon>
        <taxon>Alveolata</taxon>
        <taxon>Ciliophora</taxon>
        <taxon>Intramacronucleata</taxon>
        <taxon>Spirotrichea</taxon>
        <taxon>Stichotrichia</taxon>
        <taxon>Sporadotrichida</taxon>
        <taxon>Halteriidae</taxon>
        <taxon>Halteria</taxon>
    </lineage>
</organism>
<feature type="compositionally biased region" description="Polar residues" evidence="1">
    <location>
        <begin position="450"/>
        <end position="462"/>
    </location>
</feature>
<keyword evidence="2" id="KW-1133">Transmembrane helix</keyword>
<evidence type="ECO:0000256" key="1">
    <source>
        <dbReference type="SAM" id="MobiDB-lite"/>
    </source>
</evidence>
<comment type="caution">
    <text evidence="3">The sequence shown here is derived from an EMBL/GenBank/DDBJ whole genome shotgun (WGS) entry which is preliminary data.</text>
</comment>